<dbReference type="AlphaFoldDB" id="A0A811RGI5"/>
<gene>
    <name evidence="2" type="ORF">NCGR_LOCUS52437</name>
</gene>
<protein>
    <recommendedName>
        <fullName evidence="1">KIB1-4 beta-propeller domain-containing protein</fullName>
    </recommendedName>
</protein>
<keyword evidence="3" id="KW-1185">Reference proteome</keyword>
<comment type="caution">
    <text evidence="2">The sequence shown here is derived from an EMBL/GenBank/DDBJ whole genome shotgun (WGS) entry which is preliminary data.</text>
</comment>
<dbReference type="PANTHER" id="PTHR33127">
    <property type="entry name" value="TRANSMEMBRANE PROTEIN"/>
    <property type="match status" value="1"/>
</dbReference>
<evidence type="ECO:0000313" key="3">
    <source>
        <dbReference type="Proteomes" id="UP000604825"/>
    </source>
</evidence>
<dbReference type="OrthoDB" id="683321at2759"/>
<dbReference type="InterPro" id="IPR005174">
    <property type="entry name" value="KIB1-4_b-propeller"/>
</dbReference>
<evidence type="ECO:0000259" key="1">
    <source>
        <dbReference type="Pfam" id="PF03478"/>
    </source>
</evidence>
<evidence type="ECO:0000313" key="2">
    <source>
        <dbReference type="EMBL" id="CAD6269132.1"/>
    </source>
</evidence>
<name>A0A811RGI5_9POAL</name>
<proteinExistence type="predicted"/>
<dbReference type="EMBL" id="CAJGYO010000014">
    <property type="protein sequence ID" value="CAD6269132.1"/>
    <property type="molecule type" value="Genomic_DNA"/>
</dbReference>
<dbReference type="Pfam" id="PF03478">
    <property type="entry name" value="Beta-prop_KIB1-4"/>
    <property type="match status" value="1"/>
</dbReference>
<feature type="domain" description="KIB1-4 beta-propeller" evidence="1">
    <location>
        <begin position="8"/>
        <end position="286"/>
    </location>
</feature>
<accession>A0A811RGI5</accession>
<sequence length="316" mass="35791">MEHDLLDAGNSMCWTTAQGWILAQDRGTTSSSACLWNPSTGTKLPLPDLGEEHQIPYQCRCLLSHKDPTHPGCVVVLFNNTAPDLWYCHTTGDGDNSSRRWRHYSYDIGNHPSIPEPPKGKKARLRCRRRPTKKMITFMASVQGKIYFTNLTKGMCAMDFSSCNSTTNHQNHPTFQKFNVPLARLPKGLSIGRHWLVESQDQLFLVTTCFIGFDLNNIGTVEVHRMDFSSTQACWRSVHDIGDVVFLLEGTNMAASCSASALGLKAIQIFFMKNFMDDDADLCIFDLETNTQEITRVHHHDNLILWRKPFWIVPPS</sequence>
<dbReference type="Proteomes" id="UP000604825">
    <property type="component" value="Unassembled WGS sequence"/>
</dbReference>
<organism evidence="2 3">
    <name type="scientific">Miscanthus lutarioriparius</name>
    <dbReference type="NCBI Taxonomy" id="422564"/>
    <lineage>
        <taxon>Eukaryota</taxon>
        <taxon>Viridiplantae</taxon>
        <taxon>Streptophyta</taxon>
        <taxon>Embryophyta</taxon>
        <taxon>Tracheophyta</taxon>
        <taxon>Spermatophyta</taxon>
        <taxon>Magnoliopsida</taxon>
        <taxon>Liliopsida</taxon>
        <taxon>Poales</taxon>
        <taxon>Poaceae</taxon>
        <taxon>PACMAD clade</taxon>
        <taxon>Panicoideae</taxon>
        <taxon>Andropogonodae</taxon>
        <taxon>Andropogoneae</taxon>
        <taxon>Saccharinae</taxon>
        <taxon>Miscanthus</taxon>
    </lineage>
</organism>
<reference evidence="2" key="1">
    <citation type="submission" date="2020-10" db="EMBL/GenBank/DDBJ databases">
        <authorList>
            <person name="Han B."/>
            <person name="Lu T."/>
            <person name="Zhao Q."/>
            <person name="Huang X."/>
            <person name="Zhao Y."/>
        </authorList>
    </citation>
    <scope>NUCLEOTIDE SEQUENCE</scope>
</reference>
<dbReference type="PANTHER" id="PTHR33127:SF33">
    <property type="entry name" value="DUF295 DOMAIN-CONTAINING PROTEIN"/>
    <property type="match status" value="1"/>
</dbReference>